<protein>
    <recommendedName>
        <fullName evidence="1">F-box/LRR-repeat protein 15/At3g58940/PEG3-like LRR domain-containing protein</fullName>
    </recommendedName>
</protein>
<dbReference type="SUPFAM" id="SSF52047">
    <property type="entry name" value="RNI-like"/>
    <property type="match status" value="1"/>
</dbReference>
<evidence type="ECO:0000313" key="2">
    <source>
        <dbReference type="EMBL" id="KAK2651281.1"/>
    </source>
</evidence>
<gene>
    <name evidence="2" type="ORF">Ddye_018770</name>
</gene>
<accession>A0AAD9UB51</accession>
<reference evidence="2" key="1">
    <citation type="journal article" date="2023" name="Plant J.">
        <title>Genome sequences and population genomics provide insights into the demographic history, inbreeding, and mutation load of two 'living fossil' tree species of Dipteronia.</title>
        <authorList>
            <person name="Feng Y."/>
            <person name="Comes H.P."/>
            <person name="Chen J."/>
            <person name="Zhu S."/>
            <person name="Lu R."/>
            <person name="Zhang X."/>
            <person name="Li P."/>
            <person name="Qiu J."/>
            <person name="Olsen K.M."/>
            <person name="Qiu Y."/>
        </authorList>
    </citation>
    <scope>NUCLEOTIDE SEQUENCE</scope>
    <source>
        <strain evidence="2">KIB01</strain>
    </source>
</reference>
<dbReference type="AlphaFoldDB" id="A0AAD9UB51"/>
<dbReference type="InterPro" id="IPR055411">
    <property type="entry name" value="LRR_FXL15/At3g58940/PEG3-like"/>
</dbReference>
<dbReference type="InterPro" id="IPR032675">
    <property type="entry name" value="LRR_dom_sf"/>
</dbReference>
<dbReference type="EMBL" id="JANJYI010000005">
    <property type="protein sequence ID" value="KAK2651281.1"/>
    <property type="molecule type" value="Genomic_DNA"/>
</dbReference>
<proteinExistence type="predicted"/>
<dbReference type="SUPFAM" id="SSF81383">
    <property type="entry name" value="F-box domain"/>
    <property type="match status" value="1"/>
</dbReference>
<sequence length="301" mass="34914">MAIIHIDRLSNLPDSIIHEVLSRLDNTKEAVKTCILSKNWTHHWTYVHSLSFDYKNFKTRKAFEEFVLHVLQSRQHSINIRKLRIFLGAKQNRSLINGVLDRAMLRQLEQLETDVCSFPPSLLESRTLETLNFGDPSGLFNVPSNSVTFALLKHLQLTGVDIDLDCNDLFSSCSNLENLRLTSCRVSNIEILNINLPRLVQLIITDIQYDGLIIISAPELKRFEFVWLYNPSLVLEIWSNMNEAKLEMRDPLFSRDTNNGKKFQDYFISLAKLVQKRAKFFSVTFNFYVECNGHLSDLEWS</sequence>
<name>A0AAD9UB51_9ROSI</name>
<dbReference type="Pfam" id="PF24758">
    <property type="entry name" value="LRR_At5g56370"/>
    <property type="match status" value="1"/>
</dbReference>
<dbReference type="InterPro" id="IPR036047">
    <property type="entry name" value="F-box-like_dom_sf"/>
</dbReference>
<keyword evidence="3" id="KW-1185">Reference proteome</keyword>
<dbReference type="Gene3D" id="3.80.10.10">
    <property type="entry name" value="Ribonuclease Inhibitor"/>
    <property type="match status" value="1"/>
</dbReference>
<feature type="domain" description="F-box/LRR-repeat protein 15/At3g58940/PEG3-like LRR" evidence="1">
    <location>
        <begin position="116"/>
        <end position="223"/>
    </location>
</feature>
<dbReference type="Proteomes" id="UP001280121">
    <property type="component" value="Unassembled WGS sequence"/>
</dbReference>
<evidence type="ECO:0000313" key="3">
    <source>
        <dbReference type="Proteomes" id="UP001280121"/>
    </source>
</evidence>
<dbReference type="PANTHER" id="PTHR34223">
    <property type="entry name" value="OS11G0201299 PROTEIN"/>
    <property type="match status" value="1"/>
</dbReference>
<dbReference type="InterPro" id="IPR053197">
    <property type="entry name" value="F-box_SCFL_complex_component"/>
</dbReference>
<dbReference type="PANTHER" id="PTHR34223:SF51">
    <property type="entry name" value="OS06G0556300 PROTEIN"/>
    <property type="match status" value="1"/>
</dbReference>
<comment type="caution">
    <text evidence="2">The sequence shown here is derived from an EMBL/GenBank/DDBJ whole genome shotgun (WGS) entry which is preliminary data.</text>
</comment>
<organism evidence="2 3">
    <name type="scientific">Dipteronia dyeriana</name>
    <dbReference type="NCBI Taxonomy" id="168575"/>
    <lineage>
        <taxon>Eukaryota</taxon>
        <taxon>Viridiplantae</taxon>
        <taxon>Streptophyta</taxon>
        <taxon>Embryophyta</taxon>
        <taxon>Tracheophyta</taxon>
        <taxon>Spermatophyta</taxon>
        <taxon>Magnoliopsida</taxon>
        <taxon>eudicotyledons</taxon>
        <taxon>Gunneridae</taxon>
        <taxon>Pentapetalae</taxon>
        <taxon>rosids</taxon>
        <taxon>malvids</taxon>
        <taxon>Sapindales</taxon>
        <taxon>Sapindaceae</taxon>
        <taxon>Hippocastanoideae</taxon>
        <taxon>Acereae</taxon>
        <taxon>Dipteronia</taxon>
    </lineage>
</organism>
<evidence type="ECO:0000259" key="1">
    <source>
        <dbReference type="Pfam" id="PF24758"/>
    </source>
</evidence>